<sequence>MIRLSLLQHDITQQSEEKLLLVNQKNYMIALVVAVAQNGVIGRDNQLIWHLPKDLKHFKALTLGHPIIMGRRTFEAIGKPLPGRQNIVVTRQPDWKADGTETTYSVPEAIELAQTHDENIFVIGGGEIYRQSLSAADTIYLTEVHHDFEGDVTFPDLNHTEWREETRERYEPDEKHAYPFSFVTLRRR</sequence>
<name>A0ACB5PW16_9BACT</name>
<proteinExistence type="predicted"/>
<reference evidence="1 2" key="1">
    <citation type="journal article" date="2019" name="Int. J. Syst. Evol. Microbiol.">
        <title>The Global Catalogue of Microorganisms (GCM) 10K type strain sequencing project: providing services to taxonomists for standard genome sequencing and annotation.</title>
        <authorList>
            <consortium name="The Broad Institute Genomics Platform"/>
            <consortium name="The Broad Institute Genome Sequencing Center for Infectious Disease"/>
            <person name="Wu L."/>
            <person name="Ma J."/>
        </authorList>
    </citation>
    <scope>NUCLEOTIDE SEQUENCE [LARGE SCALE GENOMIC DNA]</scope>
    <source>
        <strain evidence="1 2">CGMCC 1.12720</strain>
    </source>
</reference>
<protein>
    <submittedName>
        <fullName evidence="1">Dihydrofolate reductase</fullName>
    </submittedName>
</protein>
<evidence type="ECO:0000313" key="1">
    <source>
        <dbReference type="EMBL" id="GGF77788.1"/>
    </source>
</evidence>
<organism evidence="1 2">
    <name type="scientific">Hymenobacter qilianensis</name>
    <dbReference type="NCBI Taxonomy" id="1385715"/>
    <lineage>
        <taxon>Bacteria</taxon>
        <taxon>Pseudomonadati</taxon>
        <taxon>Bacteroidota</taxon>
        <taxon>Cytophagia</taxon>
        <taxon>Cytophagales</taxon>
        <taxon>Hymenobacteraceae</taxon>
        <taxon>Hymenobacter</taxon>
    </lineage>
</organism>
<accession>A0ACB5PW16</accession>
<keyword evidence="2" id="KW-1185">Reference proteome</keyword>
<evidence type="ECO:0000313" key="2">
    <source>
        <dbReference type="Proteomes" id="UP000605392"/>
    </source>
</evidence>
<comment type="caution">
    <text evidence="1">The sequence shown here is derived from an EMBL/GenBank/DDBJ whole genome shotgun (WGS) entry which is preliminary data.</text>
</comment>
<dbReference type="Proteomes" id="UP000605392">
    <property type="component" value="Unassembled WGS sequence"/>
</dbReference>
<gene>
    <name evidence="1" type="primary">folA</name>
    <name evidence="1" type="ORF">GCM10011375_36060</name>
</gene>
<dbReference type="EMBL" id="BMFN01000004">
    <property type="protein sequence ID" value="GGF77788.1"/>
    <property type="molecule type" value="Genomic_DNA"/>
</dbReference>